<evidence type="ECO:0000313" key="2">
    <source>
        <dbReference type="Proteomes" id="UP000321113"/>
    </source>
</evidence>
<gene>
    <name evidence="1" type="ORF">VSU01S_12910</name>
</gene>
<proteinExistence type="predicted"/>
<sequence>MTSAIASVWAQSNDYQLDYYQNQVFSGVQIPINKKFSAEVMLQYSWAGNNHLDSLVAGFHNAFGLEQNGRDEAGDDQFNISSSSGSSVHDFEGQTMAAALHSYLSYQFFETDENALSIGGSLYYNHTDNSDFSNISFEQGLQLNYSHHSGRNTFFGTLGATHRKDDVVLDSIPVRDTTVSIAGGYSLAFLERYEAIVEYHYYQGMLDDGSAFSEPSKEFILGFRGTFDWAAVEISATENMGNKDNSTDIYFTAGLRFYI</sequence>
<name>A0A511QQ77_9VIBR</name>
<comment type="caution">
    <text evidence="1">The sequence shown here is derived from an EMBL/GenBank/DDBJ whole genome shotgun (WGS) entry which is preliminary data.</text>
</comment>
<evidence type="ECO:0000313" key="1">
    <source>
        <dbReference type="EMBL" id="GEM79046.1"/>
    </source>
</evidence>
<keyword evidence="2" id="KW-1185">Reference proteome</keyword>
<dbReference type="EMBL" id="BJXK01000004">
    <property type="protein sequence ID" value="GEM79046.1"/>
    <property type="molecule type" value="Genomic_DNA"/>
</dbReference>
<dbReference type="Pfam" id="PF11383">
    <property type="entry name" value="DUF3187"/>
    <property type="match status" value="1"/>
</dbReference>
<protein>
    <recommendedName>
        <fullName evidence="3">DUF3187 family protein</fullName>
    </recommendedName>
</protein>
<evidence type="ECO:0008006" key="3">
    <source>
        <dbReference type="Google" id="ProtNLM"/>
    </source>
</evidence>
<reference evidence="1 2" key="1">
    <citation type="submission" date="2019-07" db="EMBL/GenBank/DDBJ databases">
        <title>Whole genome shotgun sequence of Vibrio superstes NBRC 103154.</title>
        <authorList>
            <person name="Hosoyama A."/>
            <person name="Uohara A."/>
            <person name="Ohji S."/>
            <person name="Ichikawa N."/>
        </authorList>
    </citation>
    <scope>NUCLEOTIDE SEQUENCE [LARGE SCALE GENOMIC DNA]</scope>
    <source>
        <strain evidence="1 2">NBRC 103154</strain>
    </source>
</reference>
<dbReference type="AlphaFoldDB" id="A0A511QQ77"/>
<dbReference type="InterPro" id="IPR021523">
    <property type="entry name" value="DUF3187"/>
</dbReference>
<accession>A0A511QQ77</accession>
<organism evidence="1 2">
    <name type="scientific">Vibrio superstes NBRC 103154</name>
    <dbReference type="NCBI Taxonomy" id="1219062"/>
    <lineage>
        <taxon>Bacteria</taxon>
        <taxon>Pseudomonadati</taxon>
        <taxon>Pseudomonadota</taxon>
        <taxon>Gammaproteobacteria</taxon>
        <taxon>Vibrionales</taxon>
        <taxon>Vibrionaceae</taxon>
        <taxon>Vibrio</taxon>
    </lineage>
</organism>
<dbReference type="Proteomes" id="UP000321113">
    <property type="component" value="Unassembled WGS sequence"/>
</dbReference>